<dbReference type="InterPro" id="IPR056122">
    <property type="entry name" value="DUF7705"/>
</dbReference>
<dbReference type="Proteomes" id="UP001289374">
    <property type="component" value="Unassembled WGS sequence"/>
</dbReference>
<accession>A0AAE2BI35</accession>
<dbReference type="PANTHER" id="PTHR33916:SF7">
    <property type="entry name" value="NEPROSIN DOMAIN-CONTAINING PROTEIN"/>
    <property type="match status" value="1"/>
</dbReference>
<keyword evidence="3" id="KW-1185">Reference proteome</keyword>
<protein>
    <recommendedName>
        <fullName evidence="1">DUF7705 domain-containing protein</fullName>
    </recommendedName>
</protein>
<evidence type="ECO:0000313" key="3">
    <source>
        <dbReference type="Proteomes" id="UP001289374"/>
    </source>
</evidence>
<evidence type="ECO:0000259" key="1">
    <source>
        <dbReference type="Pfam" id="PF24804"/>
    </source>
</evidence>
<evidence type="ECO:0000313" key="2">
    <source>
        <dbReference type="EMBL" id="KAK4386151.1"/>
    </source>
</evidence>
<name>A0AAE2BI35_9LAMI</name>
<organism evidence="2 3">
    <name type="scientific">Sesamum angolense</name>
    <dbReference type="NCBI Taxonomy" id="2727404"/>
    <lineage>
        <taxon>Eukaryota</taxon>
        <taxon>Viridiplantae</taxon>
        <taxon>Streptophyta</taxon>
        <taxon>Embryophyta</taxon>
        <taxon>Tracheophyta</taxon>
        <taxon>Spermatophyta</taxon>
        <taxon>Magnoliopsida</taxon>
        <taxon>eudicotyledons</taxon>
        <taxon>Gunneridae</taxon>
        <taxon>Pentapetalae</taxon>
        <taxon>asterids</taxon>
        <taxon>lamiids</taxon>
        <taxon>Lamiales</taxon>
        <taxon>Pedaliaceae</taxon>
        <taxon>Sesamum</taxon>
    </lineage>
</organism>
<reference evidence="2" key="1">
    <citation type="submission" date="2020-06" db="EMBL/GenBank/DDBJ databases">
        <authorList>
            <person name="Li T."/>
            <person name="Hu X."/>
            <person name="Zhang T."/>
            <person name="Song X."/>
            <person name="Zhang H."/>
            <person name="Dai N."/>
            <person name="Sheng W."/>
            <person name="Hou X."/>
            <person name="Wei L."/>
        </authorList>
    </citation>
    <scope>NUCLEOTIDE SEQUENCE</scope>
    <source>
        <strain evidence="2">K16</strain>
        <tissue evidence="2">Leaf</tissue>
    </source>
</reference>
<gene>
    <name evidence="2" type="ORF">Sango_2485700</name>
</gene>
<dbReference type="AlphaFoldDB" id="A0AAE2BI35"/>
<dbReference type="Pfam" id="PF24804">
    <property type="entry name" value="DUF7705"/>
    <property type="match status" value="1"/>
</dbReference>
<sequence length="272" mass="31267">MFLTLCNKFATRIDFPNGPLLWLARLRSTSMARFFRRVVKWALEEWLGIHLVQYLLGFLANFGGKLMVKSLKLLLLEKLLILQFTMNGADNELGILNASTKGPTTIDANQYAAWKEIYLCRKCQGHDNPKPWQFWMIMIKSGNMDTLAAVCPRNGEKGRPFLPKPGFPCFGPCCMNMPLMCHNYTSVQEHNGTNIMRGSFYGSWDLNSNVSEALTENDMPYHQVSWERELVFSSHFEDVVEVSVVDVVPDQVLHIFTNRNRENSYSDQVWLN</sequence>
<reference evidence="2" key="2">
    <citation type="journal article" date="2024" name="Plant">
        <title>Genomic evolution and insights into agronomic trait innovations of Sesamum species.</title>
        <authorList>
            <person name="Miao H."/>
            <person name="Wang L."/>
            <person name="Qu L."/>
            <person name="Liu H."/>
            <person name="Sun Y."/>
            <person name="Le M."/>
            <person name="Wang Q."/>
            <person name="Wei S."/>
            <person name="Zheng Y."/>
            <person name="Lin W."/>
            <person name="Duan Y."/>
            <person name="Cao H."/>
            <person name="Xiong S."/>
            <person name="Wang X."/>
            <person name="Wei L."/>
            <person name="Li C."/>
            <person name="Ma Q."/>
            <person name="Ju M."/>
            <person name="Zhao R."/>
            <person name="Li G."/>
            <person name="Mu C."/>
            <person name="Tian Q."/>
            <person name="Mei H."/>
            <person name="Zhang T."/>
            <person name="Gao T."/>
            <person name="Zhang H."/>
        </authorList>
    </citation>
    <scope>NUCLEOTIDE SEQUENCE</scope>
    <source>
        <strain evidence="2">K16</strain>
    </source>
</reference>
<feature type="domain" description="DUF7705" evidence="1">
    <location>
        <begin position="81"/>
        <end position="239"/>
    </location>
</feature>
<proteinExistence type="predicted"/>
<comment type="caution">
    <text evidence="2">The sequence shown here is derived from an EMBL/GenBank/DDBJ whole genome shotgun (WGS) entry which is preliminary data.</text>
</comment>
<dbReference type="PANTHER" id="PTHR33916">
    <property type="entry name" value="EXPANSIN-LIKE EG45 DOMAIN-CONTAINING PROTEIN"/>
    <property type="match status" value="1"/>
</dbReference>
<dbReference type="EMBL" id="JACGWL010000015">
    <property type="protein sequence ID" value="KAK4386151.1"/>
    <property type="molecule type" value="Genomic_DNA"/>
</dbReference>